<sequence>MKTSTSPYLTGQFLIAMPRMSAKPFARSLVYICAHTDEGAMGLIVNQYAGKMTYGELLTQLEIPTAVKIDDRRVNYGGPVEPRRGFVLHSTDRTEESSLLVSEEIALTSTVDILRAVAEGKGPKNCLLALGYAGWAPGQLDDEIQQNAWLSVESDDTLLFDADMDTKWHRAIAKLGIDVGMLSAEVGHA</sequence>
<evidence type="ECO:0000256" key="2">
    <source>
        <dbReference type="HAMAP-Rule" id="MF_00758"/>
    </source>
</evidence>
<comment type="similarity">
    <text evidence="1 2">Belongs to the UPF0301 (AlgH) family.</text>
</comment>
<name>A0ABW5DM72_9PROT</name>
<evidence type="ECO:0000313" key="4">
    <source>
        <dbReference type="Proteomes" id="UP001597295"/>
    </source>
</evidence>
<reference evidence="4" key="1">
    <citation type="journal article" date="2019" name="Int. J. Syst. Evol. Microbiol.">
        <title>The Global Catalogue of Microorganisms (GCM) 10K type strain sequencing project: providing services to taxonomists for standard genome sequencing and annotation.</title>
        <authorList>
            <consortium name="The Broad Institute Genomics Platform"/>
            <consortium name="The Broad Institute Genome Sequencing Center for Infectious Disease"/>
            <person name="Wu L."/>
            <person name="Ma J."/>
        </authorList>
    </citation>
    <scope>NUCLEOTIDE SEQUENCE [LARGE SCALE GENOMIC DNA]</scope>
    <source>
        <strain evidence="4">CGMCC 1.19062</strain>
    </source>
</reference>
<evidence type="ECO:0000313" key="3">
    <source>
        <dbReference type="EMBL" id="MFD2262009.1"/>
    </source>
</evidence>
<dbReference type="SUPFAM" id="SSF143456">
    <property type="entry name" value="VC0467-like"/>
    <property type="match status" value="1"/>
</dbReference>
<dbReference type="PANTHER" id="PTHR30327:SF1">
    <property type="entry name" value="UPF0301 PROTEIN YQGE"/>
    <property type="match status" value="1"/>
</dbReference>
<comment type="caution">
    <text evidence="3">The sequence shown here is derived from an EMBL/GenBank/DDBJ whole genome shotgun (WGS) entry which is preliminary data.</text>
</comment>
<dbReference type="PANTHER" id="PTHR30327">
    <property type="entry name" value="UNCHARACTERIZED PROTEIN YQGE"/>
    <property type="match status" value="1"/>
</dbReference>
<dbReference type="NCBIfam" id="NF001268">
    <property type="entry name" value="PRK00228.1-4"/>
    <property type="match status" value="1"/>
</dbReference>
<organism evidence="3 4">
    <name type="scientific">Lacibacterium aquatile</name>
    <dbReference type="NCBI Taxonomy" id="1168082"/>
    <lineage>
        <taxon>Bacteria</taxon>
        <taxon>Pseudomonadati</taxon>
        <taxon>Pseudomonadota</taxon>
        <taxon>Alphaproteobacteria</taxon>
        <taxon>Rhodospirillales</taxon>
        <taxon>Rhodospirillaceae</taxon>
    </lineage>
</organism>
<evidence type="ECO:0000256" key="1">
    <source>
        <dbReference type="ARBA" id="ARBA00009600"/>
    </source>
</evidence>
<keyword evidence="4" id="KW-1185">Reference proteome</keyword>
<protein>
    <recommendedName>
        <fullName evidence="2">UPF0301 protein ACFSM5_03855</fullName>
    </recommendedName>
</protein>
<dbReference type="HAMAP" id="MF_00758">
    <property type="entry name" value="UPF0301"/>
    <property type="match status" value="1"/>
</dbReference>
<gene>
    <name evidence="3" type="ORF">ACFSM5_03855</name>
</gene>
<dbReference type="EMBL" id="JBHUIP010000003">
    <property type="protein sequence ID" value="MFD2262009.1"/>
    <property type="molecule type" value="Genomic_DNA"/>
</dbReference>
<dbReference type="Proteomes" id="UP001597295">
    <property type="component" value="Unassembled WGS sequence"/>
</dbReference>
<dbReference type="Pfam" id="PF02622">
    <property type="entry name" value="DUF179"/>
    <property type="match status" value="1"/>
</dbReference>
<dbReference type="Gene3D" id="3.40.1740.10">
    <property type="entry name" value="VC0467-like"/>
    <property type="match status" value="1"/>
</dbReference>
<proteinExistence type="inferred from homology"/>
<accession>A0ABW5DM72</accession>
<dbReference type="InterPro" id="IPR003774">
    <property type="entry name" value="AlgH-like"/>
</dbReference>
<dbReference type="RefSeq" id="WP_379874919.1">
    <property type="nucleotide sequence ID" value="NZ_JBHUIP010000003.1"/>
</dbReference>